<accession>A0A9P3UNP6</accession>
<keyword evidence="9" id="KW-1185">Reference proteome</keyword>
<comment type="caution">
    <text evidence="8">The sequence shown here is derived from an EMBL/GenBank/DDBJ whole genome shotgun (WGS) entry which is preliminary data.</text>
</comment>
<dbReference type="Gene3D" id="3.40.50.720">
    <property type="entry name" value="NAD(P)-binding Rossmann-like Domain"/>
    <property type="match status" value="1"/>
</dbReference>
<evidence type="ECO:0000259" key="7">
    <source>
        <dbReference type="Pfam" id="PF22725"/>
    </source>
</evidence>
<evidence type="ECO:0000256" key="1">
    <source>
        <dbReference type="ARBA" id="ARBA00010928"/>
    </source>
</evidence>
<dbReference type="GO" id="GO:0047837">
    <property type="term" value="F:D-xylose 1-dehydrogenase (NADP+) activity"/>
    <property type="evidence" value="ECO:0007669"/>
    <property type="project" value="UniProtKB-EC"/>
</dbReference>
<dbReference type="Pfam" id="PF22725">
    <property type="entry name" value="GFO_IDH_MocA_C3"/>
    <property type="match status" value="1"/>
</dbReference>
<reference evidence="8" key="1">
    <citation type="submission" date="2022-07" db="EMBL/GenBank/DDBJ databases">
        <title>The genome of Lyophyllum shimeji provides insight into the initial evolution of ectomycorrhizal fungal genome.</title>
        <authorList>
            <person name="Kobayashi Y."/>
            <person name="Shibata T."/>
            <person name="Hirakawa H."/>
            <person name="Shigenobu S."/>
            <person name="Nishiyama T."/>
            <person name="Yamada A."/>
            <person name="Hasebe M."/>
            <person name="Kawaguchi M."/>
        </authorList>
    </citation>
    <scope>NUCLEOTIDE SEQUENCE</scope>
    <source>
        <strain evidence="8">AT787</strain>
    </source>
</reference>
<evidence type="ECO:0000256" key="5">
    <source>
        <dbReference type="ARBA" id="ARBA00049233"/>
    </source>
</evidence>
<dbReference type="EC" id="1.1.1.179" evidence="3"/>
<dbReference type="SUPFAM" id="SSF51735">
    <property type="entry name" value="NAD(P)-binding Rossmann-fold domains"/>
    <property type="match status" value="1"/>
</dbReference>
<dbReference type="PANTHER" id="PTHR22604">
    <property type="entry name" value="OXIDOREDUCTASES"/>
    <property type="match status" value="1"/>
</dbReference>
<comment type="catalytic activity">
    <reaction evidence="5">
        <text>D-xylose + NADP(+) = D-xylono-1,5-lactone + NADPH + H(+)</text>
        <dbReference type="Rhea" id="RHEA:22000"/>
        <dbReference type="ChEBI" id="CHEBI:15378"/>
        <dbReference type="ChEBI" id="CHEBI:15867"/>
        <dbReference type="ChEBI" id="CHEBI:53455"/>
        <dbReference type="ChEBI" id="CHEBI:57783"/>
        <dbReference type="ChEBI" id="CHEBI:58349"/>
        <dbReference type="EC" id="1.1.1.179"/>
    </reaction>
</comment>
<comment type="similarity">
    <text evidence="1">Belongs to the Gfo/Idh/MocA family.</text>
</comment>
<dbReference type="SUPFAM" id="SSF55347">
    <property type="entry name" value="Glyceraldehyde-3-phosphate dehydrogenase-like, C-terminal domain"/>
    <property type="match status" value="1"/>
</dbReference>
<sequence>MASVIGFFDRLRKAFNPPPAEPSAEGTRVLKFGILGAANIAPVALIAPAKNHPETVVYAVAARDKARAEAYARKHGIEKVHRTYQELLDDPNVDVIYNPLPNGLHYEWTTKALAAGKHVLLEKPSASTAEETRKMFDLAEKKGLVLMEAFHYRFHPAIQRVKAIIDSGELGAIKHISAVLALPKGIIRSDDIRYKYELGGGALMDMGCYTINFIQYLSSSNPVSVLSATHALHVPPSAPKDFKPTVDRGTTASLALPNNATASLKADLSMPFRFGLIPPMPQVRGTVTCEGGEIELFNFVMPTLYHSLKVTPKQGKARVEKVYSFADAKMEGKGEAWWTTYRFQLEAFVDRLKGRTPQTWVDKEDSIANMECIEQIYEKTGLGSRPKSDFVPPQY</sequence>
<dbReference type="AlphaFoldDB" id="A0A9P3UNP6"/>
<dbReference type="EMBL" id="BRPK01000010">
    <property type="protein sequence ID" value="GLB41844.1"/>
    <property type="molecule type" value="Genomic_DNA"/>
</dbReference>
<dbReference type="InterPro" id="IPR036291">
    <property type="entry name" value="NAD(P)-bd_dom_sf"/>
</dbReference>
<dbReference type="GO" id="GO:0000166">
    <property type="term" value="F:nucleotide binding"/>
    <property type="evidence" value="ECO:0007669"/>
    <property type="project" value="InterPro"/>
</dbReference>
<evidence type="ECO:0000313" key="8">
    <source>
        <dbReference type="EMBL" id="GLB41844.1"/>
    </source>
</evidence>
<dbReference type="Pfam" id="PF01408">
    <property type="entry name" value="GFO_IDH_MocA"/>
    <property type="match status" value="1"/>
</dbReference>
<name>A0A9P3UNP6_LYOSH</name>
<keyword evidence="2" id="KW-0560">Oxidoreductase</keyword>
<gene>
    <name evidence="8" type="ORF">LshimejAT787_1004440</name>
</gene>
<feature type="domain" description="GFO/IDH/MocA-like oxidoreductase" evidence="7">
    <location>
        <begin position="158"/>
        <end position="294"/>
    </location>
</feature>
<organism evidence="8 9">
    <name type="scientific">Lyophyllum shimeji</name>
    <name type="common">Hon-shimeji</name>
    <name type="synonym">Tricholoma shimeji</name>
    <dbReference type="NCBI Taxonomy" id="47721"/>
    <lineage>
        <taxon>Eukaryota</taxon>
        <taxon>Fungi</taxon>
        <taxon>Dikarya</taxon>
        <taxon>Basidiomycota</taxon>
        <taxon>Agaricomycotina</taxon>
        <taxon>Agaricomycetes</taxon>
        <taxon>Agaricomycetidae</taxon>
        <taxon>Agaricales</taxon>
        <taxon>Tricholomatineae</taxon>
        <taxon>Lyophyllaceae</taxon>
        <taxon>Lyophyllum</taxon>
    </lineage>
</organism>
<feature type="domain" description="Gfo/Idh/MocA-like oxidoreductase N-terminal" evidence="6">
    <location>
        <begin position="30"/>
        <end position="149"/>
    </location>
</feature>
<evidence type="ECO:0000313" key="9">
    <source>
        <dbReference type="Proteomes" id="UP001063166"/>
    </source>
</evidence>
<proteinExistence type="inferred from homology"/>
<dbReference type="PANTHER" id="PTHR22604:SF105">
    <property type="entry name" value="TRANS-1,2-DIHYDROBENZENE-1,2-DIOL DEHYDROGENASE"/>
    <property type="match status" value="1"/>
</dbReference>
<dbReference type="InterPro" id="IPR000683">
    <property type="entry name" value="Gfo/Idh/MocA-like_OxRdtase_N"/>
</dbReference>
<evidence type="ECO:0000256" key="2">
    <source>
        <dbReference type="ARBA" id="ARBA00023002"/>
    </source>
</evidence>
<evidence type="ECO:0000256" key="3">
    <source>
        <dbReference type="ARBA" id="ARBA00038984"/>
    </source>
</evidence>
<dbReference type="Gene3D" id="3.30.360.10">
    <property type="entry name" value="Dihydrodipicolinate Reductase, domain 2"/>
    <property type="match status" value="1"/>
</dbReference>
<evidence type="ECO:0000259" key="6">
    <source>
        <dbReference type="Pfam" id="PF01408"/>
    </source>
</evidence>
<dbReference type="Proteomes" id="UP001063166">
    <property type="component" value="Unassembled WGS sequence"/>
</dbReference>
<evidence type="ECO:0000256" key="4">
    <source>
        <dbReference type="ARBA" id="ARBA00042988"/>
    </source>
</evidence>
<dbReference type="InterPro" id="IPR050984">
    <property type="entry name" value="Gfo/Idh/MocA_domain"/>
</dbReference>
<protein>
    <recommendedName>
        <fullName evidence="3">D-xylose 1-dehydrogenase (NADP(+), D-xylono-1,5-lactone-forming)</fullName>
        <ecNumber evidence="3">1.1.1.179</ecNumber>
    </recommendedName>
    <alternativeName>
        <fullName evidence="4">D-xylose-NADP dehydrogenase</fullName>
    </alternativeName>
</protein>
<dbReference type="InterPro" id="IPR055170">
    <property type="entry name" value="GFO_IDH_MocA-like_dom"/>
</dbReference>
<dbReference type="OrthoDB" id="64915at2759"/>